<organism evidence="2 3">
    <name type="scientific">Tetranychus urticae</name>
    <name type="common">Two-spotted spider mite</name>
    <dbReference type="NCBI Taxonomy" id="32264"/>
    <lineage>
        <taxon>Eukaryota</taxon>
        <taxon>Metazoa</taxon>
        <taxon>Ecdysozoa</taxon>
        <taxon>Arthropoda</taxon>
        <taxon>Chelicerata</taxon>
        <taxon>Arachnida</taxon>
        <taxon>Acari</taxon>
        <taxon>Acariformes</taxon>
        <taxon>Trombidiformes</taxon>
        <taxon>Prostigmata</taxon>
        <taxon>Eleutherengona</taxon>
        <taxon>Raphignathae</taxon>
        <taxon>Tetranychoidea</taxon>
        <taxon>Tetranychidae</taxon>
        <taxon>Tetranychus</taxon>
    </lineage>
</organism>
<evidence type="ECO:0008006" key="4">
    <source>
        <dbReference type="Google" id="ProtNLM"/>
    </source>
</evidence>
<feature type="transmembrane region" description="Helical" evidence="1">
    <location>
        <begin position="320"/>
        <end position="340"/>
    </location>
</feature>
<dbReference type="HOGENOM" id="CLU_643018_0_0_1"/>
<accession>T1KPF6</accession>
<evidence type="ECO:0000256" key="1">
    <source>
        <dbReference type="SAM" id="Phobius"/>
    </source>
</evidence>
<keyword evidence="1" id="KW-0812">Transmembrane</keyword>
<dbReference type="EnsemblMetazoa" id="tetur17g00250.1">
    <property type="protein sequence ID" value="tetur17g00250.1"/>
    <property type="gene ID" value="tetur17g00250"/>
</dbReference>
<dbReference type="Proteomes" id="UP000015104">
    <property type="component" value="Unassembled WGS sequence"/>
</dbReference>
<keyword evidence="1" id="KW-1133">Transmembrane helix</keyword>
<keyword evidence="3" id="KW-1185">Reference proteome</keyword>
<keyword evidence="1" id="KW-0472">Membrane</keyword>
<reference evidence="2" key="2">
    <citation type="submission" date="2015-06" db="UniProtKB">
        <authorList>
            <consortium name="EnsemblMetazoa"/>
        </authorList>
    </citation>
    <scope>IDENTIFICATION</scope>
</reference>
<feature type="transmembrane region" description="Helical" evidence="1">
    <location>
        <begin position="90"/>
        <end position="111"/>
    </location>
</feature>
<evidence type="ECO:0000313" key="2">
    <source>
        <dbReference type="EnsemblMetazoa" id="tetur17g00250.1"/>
    </source>
</evidence>
<sequence>MHCLQFYYCELYKITVKLKGKAMLRSKQIAIVSQLVRHVIGFRSSDINDTVAIKYLKQLESMCISYNILPNGFSQDPSVTPSKWTKIKSLLYISIMTINIIHFILLSAFDLPDEWHLLLGDFFYGHPNGRFFWLFFLNFSVFGEVIRHYWIFLAGNGHLTTFKLEHLIYSKGFSSRVLFMDPFYCKKFRFVATNLAIFWVRTSYFLTISFAPILIFIVHSASKLPKTSEQYIYTGFWLLISYLGVACTMSNLILSGGLATIQLSYFYFKVAHVARTLQDLSMKRRHSKNAEYSLDYKPIVCEIIKYQNETEHCNIGVRNWFIFVYLGLSAVDNFGVYTAVFVHIDRGFMDFFILGVSMIGFVSIGACSYVNGVILTKMISCCKNLRKVTSRLKLDAETFIKVTDLEDRLSRTDIAFTIGQLLDMTTRVFVIYLIENICLIMMFKVNFQ</sequence>
<protein>
    <recommendedName>
        <fullName evidence="4">Gustatory receptor</fullName>
    </recommendedName>
</protein>
<name>T1KPF6_TETUR</name>
<dbReference type="EMBL" id="CAEY01000319">
    <property type="status" value="NOT_ANNOTATED_CDS"/>
    <property type="molecule type" value="Genomic_DNA"/>
</dbReference>
<dbReference type="AlphaFoldDB" id="T1KPF6"/>
<feature type="transmembrane region" description="Helical" evidence="1">
    <location>
        <begin position="428"/>
        <end position="447"/>
    </location>
</feature>
<feature type="transmembrane region" description="Helical" evidence="1">
    <location>
        <begin position="131"/>
        <end position="153"/>
    </location>
</feature>
<feature type="transmembrane region" description="Helical" evidence="1">
    <location>
        <begin position="196"/>
        <end position="219"/>
    </location>
</feature>
<reference evidence="3" key="1">
    <citation type="submission" date="2011-08" db="EMBL/GenBank/DDBJ databases">
        <authorList>
            <person name="Rombauts S."/>
        </authorList>
    </citation>
    <scope>NUCLEOTIDE SEQUENCE</scope>
    <source>
        <strain evidence="3">London</strain>
    </source>
</reference>
<proteinExistence type="predicted"/>
<evidence type="ECO:0000313" key="3">
    <source>
        <dbReference type="Proteomes" id="UP000015104"/>
    </source>
</evidence>
<feature type="transmembrane region" description="Helical" evidence="1">
    <location>
        <begin position="352"/>
        <end position="376"/>
    </location>
</feature>
<feature type="transmembrane region" description="Helical" evidence="1">
    <location>
        <begin position="231"/>
        <end position="254"/>
    </location>
</feature>